<dbReference type="RefSeq" id="WP_198062332.1">
    <property type="nucleotide sequence ID" value="NZ_CP065856.1"/>
</dbReference>
<reference evidence="3 4" key="1">
    <citation type="submission" date="2020-12" db="EMBL/GenBank/DDBJ databases">
        <title>Halosimplex halophilum sp. nov. and Halosimplex salinum sp. nov., two new members of the genus Halosimplex.</title>
        <authorList>
            <person name="Cui H.L."/>
        </authorList>
    </citation>
    <scope>NUCLEOTIDE SEQUENCE [LARGE SCALE GENOMIC DNA]</scope>
    <source>
        <strain evidence="3 4">YGH94</strain>
    </source>
</reference>
<dbReference type="InterPro" id="IPR055775">
    <property type="entry name" value="DUF7351"/>
</dbReference>
<dbReference type="Gene3D" id="1.10.10.10">
    <property type="entry name" value="Winged helix-like DNA-binding domain superfamily/Winged helix DNA-binding domain"/>
    <property type="match status" value="1"/>
</dbReference>
<dbReference type="InterPro" id="IPR036388">
    <property type="entry name" value="WH-like_DNA-bd_sf"/>
</dbReference>
<keyword evidence="4" id="KW-1185">Reference proteome</keyword>
<protein>
    <submittedName>
        <fullName evidence="3">Helix-turn-helix transcriptional regulator</fullName>
    </submittedName>
</protein>
<dbReference type="Proteomes" id="UP000595001">
    <property type="component" value="Chromosome"/>
</dbReference>
<sequence>MSDGEDRATDPGEVFAAVANETRFDILRALWHLTRASEGEAASFAEIRSEAGVRDSGQFNYHLQELMPRFVAEADDGGYVVTYAGARLVGAVVSGVYTDDGTSVEPRPVGECPNCGGTVEAGYETEQMRIECVDCEVTVTDMPAPPVVAAGHDPQDLPSVYSQYLYTETERMNRGFCPSCSGRIDTTIREPDGDGSGLEAYLDVVHECRECGARSHSALGATVIDHPAVVSLYHDAGIDVRETPIWELGELFDTPGEILGEDPLRVETTVEVDGEAVDLLLDGSSNVIESERRPVEAEDD</sequence>
<evidence type="ECO:0000313" key="3">
    <source>
        <dbReference type="EMBL" id="QPV63543.1"/>
    </source>
</evidence>
<gene>
    <name evidence="3" type="ORF">I7X12_02600</name>
</gene>
<feature type="domain" description="DUF7351" evidence="2">
    <location>
        <begin position="110"/>
        <end position="287"/>
    </location>
</feature>
<feature type="domain" description="DUF7347" evidence="1">
    <location>
        <begin position="11"/>
        <end position="92"/>
    </location>
</feature>
<dbReference type="Pfam" id="PF24042">
    <property type="entry name" value="DUF7351"/>
    <property type="match status" value="1"/>
</dbReference>
<evidence type="ECO:0000259" key="2">
    <source>
        <dbReference type="Pfam" id="PF24042"/>
    </source>
</evidence>
<dbReference type="Pfam" id="PF24038">
    <property type="entry name" value="DUF7347"/>
    <property type="match status" value="1"/>
</dbReference>
<evidence type="ECO:0000259" key="1">
    <source>
        <dbReference type="Pfam" id="PF24038"/>
    </source>
</evidence>
<accession>A0A7T3FZD6</accession>
<evidence type="ECO:0000313" key="4">
    <source>
        <dbReference type="Proteomes" id="UP000595001"/>
    </source>
</evidence>
<dbReference type="GeneID" id="60587347"/>
<dbReference type="KEGG" id="hlt:I7X12_02600"/>
<dbReference type="InterPro" id="IPR055771">
    <property type="entry name" value="DUF7347"/>
</dbReference>
<name>A0A7T3FZD6_9EURY</name>
<organism evidence="3 4">
    <name type="scientific">Halosimplex litoreum</name>
    <dbReference type="NCBI Taxonomy" id="1198301"/>
    <lineage>
        <taxon>Archaea</taxon>
        <taxon>Methanobacteriati</taxon>
        <taxon>Methanobacteriota</taxon>
        <taxon>Stenosarchaea group</taxon>
        <taxon>Halobacteria</taxon>
        <taxon>Halobacteriales</taxon>
        <taxon>Haloarculaceae</taxon>
        <taxon>Halosimplex</taxon>
    </lineage>
</organism>
<dbReference type="EMBL" id="CP065856">
    <property type="protein sequence ID" value="QPV63543.1"/>
    <property type="molecule type" value="Genomic_DNA"/>
</dbReference>
<proteinExistence type="predicted"/>
<dbReference type="OrthoDB" id="8482at2157"/>
<dbReference type="AlphaFoldDB" id="A0A7T3FZD6"/>